<feature type="region of interest" description="Disordered" evidence="1">
    <location>
        <begin position="288"/>
        <end position="475"/>
    </location>
</feature>
<comment type="caution">
    <text evidence="2">The sequence shown here is derived from an EMBL/GenBank/DDBJ whole genome shotgun (WGS) entry which is preliminary data.</text>
</comment>
<feature type="compositionally biased region" description="Polar residues" evidence="1">
    <location>
        <begin position="417"/>
        <end position="426"/>
    </location>
</feature>
<reference evidence="2 3" key="1">
    <citation type="journal article" date="2020" name="ISME J.">
        <title>Uncovering the hidden diversity of litter-decomposition mechanisms in mushroom-forming fungi.</title>
        <authorList>
            <person name="Floudas D."/>
            <person name="Bentzer J."/>
            <person name="Ahren D."/>
            <person name="Johansson T."/>
            <person name="Persson P."/>
            <person name="Tunlid A."/>
        </authorList>
    </citation>
    <scope>NUCLEOTIDE SEQUENCE [LARGE SCALE GENOMIC DNA]</scope>
    <source>
        <strain evidence="2 3">CBS 146.42</strain>
    </source>
</reference>
<dbReference type="OrthoDB" id="3362336at2759"/>
<keyword evidence="3" id="KW-1185">Reference proteome</keyword>
<feature type="compositionally biased region" description="Basic and acidic residues" evidence="1">
    <location>
        <begin position="433"/>
        <end position="448"/>
    </location>
</feature>
<sequence>MLRPATRALRSSLTTLSHPRTQRCFCASRGRCFSFSSSSGSPSFQKTKHTRPDVPVILAENRCAQVTTWDLLKNPAEAFALTRAVEQKYGPVESFVFRKDFDSPSTYQTKVQVTFRNAESFDRLPVLPATFHIRGPKVQPKRSGGIGLDEIQPYILNDVEFLTAGQVSEIGREERTIDFRIQRADNAFFFPSPFRPSPIGERQRKAIGSKMLQWGGFHEMEPIDSRQPITNENLTKGNMDHVYMRRALREWAKYCGEPNPFELQPEEKTKPMSAGSTVATNEEEFKPVQPDLDDWHSDIHQPDAVQKSIEPASDKEDIQVAGKSAKSQAESDLWLKQLFPPTPRRTTPNLSIEEMSRMASSPFADLESAETDTPDSSPSTSPPSTNPSTLLDSTGTDSDVPQHSSAEAELQDAPWLQKSNGSSSDVLSDAQEDVFRPKSLAEETKEVEGASGEGSGLKESSNAGPEPGTSSRKLYDILQDIIKGS</sequence>
<evidence type="ECO:0000256" key="1">
    <source>
        <dbReference type="SAM" id="MobiDB-lite"/>
    </source>
</evidence>
<feature type="compositionally biased region" description="Polar residues" evidence="1">
    <location>
        <begin position="458"/>
        <end position="472"/>
    </location>
</feature>
<proteinExistence type="predicted"/>
<dbReference type="EMBL" id="JAACJO010000008">
    <property type="protein sequence ID" value="KAF5355139.1"/>
    <property type="molecule type" value="Genomic_DNA"/>
</dbReference>
<evidence type="ECO:0000313" key="3">
    <source>
        <dbReference type="Proteomes" id="UP000559027"/>
    </source>
</evidence>
<protein>
    <submittedName>
        <fullName evidence="2">Uncharacterized protein</fullName>
    </submittedName>
</protein>
<evidence type="ECO:0000313" key="2">
    <source>
        <dbReference type="EMBL" id="KAF5355139.1"/>
    </source>
</evidence>
<dbReference type="Proteomes" id="UP000559027">
    <property type="component" value="Unassembled WGS sequence"/>
</dbReference>
<organism evidence="2 3">
    <name type="scientific">Leucocoprinus leucothites</name>
    <dbReference type="NCBI Taxonomy" id="201217"/>
    <lineage>
        <taxon>Eukaryota</taxon>
        <taxon>Fungi</taxon>
        <taxon>Dikarya</taxon>
        <taxon>Basidiomycota</taxon>
        <taxon>Agaricomycotina</taxon>
        <taxon>Agaricomycetes</taxon>
        <taxon>Agaricomycetidae</taxon>
        <taxon>Agaricales</taxon>
        <taxon>Agaricineae</taxon>
        <taxon>Agaricaceae</taxon>
        <taxon>Leucocoprinus</taxon>
    </lineage>
</organism>
<name>A0A8H5FZX0_9AGAR</name>
<dbReference type="AlphaFoldDB" id="A0A8H5FZX0"/>
<feature type="region of interest" description="Disordered" evidence="1">
    <location>
        <begin position="262"/>
        <end position="281"/>
    </location>
</feature>
<feature type="compositionally biased region" description="Polar residues" evidence="1">
    <location>
        <begin position="395"/>
        <end position="405"/>
    </location>
</feature>
<accession>A0A8H5FZX0</accession>
<gene>
    <name evidence="2" type="ORF">D9756_005458</name>
</gene>